<sequence length="166" mass="17887">MSEPSPPRASSAPALPCDIAPYVPHQREMCLLQRLMAVDADTLIAEITPRREDPFAVEAGIPGWVGLEWMAQAIAAWASVMDDGPEAPTIGFLLGSRSFHVTQPFFAFDIPLYVSIQLDFQAENGLGAFQAQITTASGEALAQGSLNVYRPPSNEALDAMKQGKMP</sequence>
<dbReference type="EMBL" id="JBHSEO010000057">
    <property type="protein sequence ID" value="MFC4417299.1"/>
    <property type="molecule type" value="Genomic_DNA"/>
</dbReference>
<keyword evidence="2" id="KW-1185">Reference proteome</keyword>
<dbReference type="SUPFAM" id="SSF54637">
    <property type="entry name" value="Thioesterase/thiol ester dehydrase-isomerase"/>
    <property type="match status" value="1"/>
</dbReference>
<proteinExistence type="predicted"/>
<organism evidence="1 2">
    <name type="scientific">Chromohalobacter beijerinckii</name>
    <dbReference type="NCBI Taxonomy" id="86179"/>
    <lineage>
        <taxon>Bacteria</taxon>
        <taxon>Pseudomonadati</taxon>
        <taxon>Pseudomonadota</taxon>
        <taxon>Gammaproteobacteria</taxon>
        <taxon>Oceanospirillales</taxon>
        <taxon>Halomonadaceae</taxon>
        <taxon>Chromohalobacter</taxon>
    </lineage>
</organism>
<evidence type="ECO:0008006" key="3">
    <source>
        <dbReference type="Google" id="ProtNLM"/>
    </source>
</evidence>
<dbReference type="Pfam" id="PF22817">
    <property type="entry name" value="ApeP-like"/>
    <property type="match status" value="1"/>
</dbReference>
<dbReference type="InterPro" id="IPR029069">
    <property type="entry name" value="HotDog_dom_sf"/>
</dbReference>
<accession>A0ABV8XEI6</accession>
<gene>
    <name evidence="1" type="ORF">ACFO0E_12915</name>
</gene>
<dbReference type="Proteomes" id="UP001596015">
    <property type="component" value="Unassembled WGS sequence"/>
</dbReference>
<reference evidence="2" key="1">
    <citation type="journal article" date="2019" name="Int. J. Syst. Evol. Microbiol.">
        <title>The Global Catalogue of Microorganisms (GCM) 10K type strain sequencing project: providing services to taxonomists for standard genome sequencing and annotation.</title>
        <authorList>
            <consortium name="The Broad Institute Genomics Platform"/>
            <consortium name="The Broad Institute Genome Sequencing Center for Infectious Disease"/>
            <person name="Wu L."/>
            <person name="Ma J."/>
        </authorList>
    </citation>
    <scope>NUCLEOTIDE SEQUENCE [LARGE SCALE GENOMIC DNA]</scope>
    <source>
        <strain evidence="2">CCUG 49679</strain>
    </source>
</reference>
<evidence type="ECO:0000313" key="1">
    <source>
        <dbReference type="EMBL" id="MFC4417299.1"/>
    </source>
</evidence>
<dbReference type="Gene3D" id="3.10.129.10">
    <property type="entry name" value="Hotdog Thioesterase"/>
    <property type="match status" value="1"/>
</dbReference>
<name>A0ABV8XEI6_9GAMM</name>
<comment type="caution">
    <text evidence="1">The sequence shown here is derived from an EMBL/GenBank/DDBJ whole genome shotgun (WGS) entry which is preliminary data.</text>
</comment>
<dbReference type="InterPro" id="IPR016776">
    <property type="entry name" value="ApeP-like_dehydratase"/>
</dbReference>
<dbReference type="RefSeq" id="WP_246940234.1">
    <property type="nucleotide sequence ID" value="NZ_JAKGAK010000003.1"/>
</dbReference>
<protein>
    <recommendedName>
        <fullName evidence="3">3-hydroxylacyl-ACP dehydratase</fullName>
    </recommendedName>
</protein>
<evidence type="ECO:0000313" key="2">
    <source>
        <dbReference type="Proteomes" id="UP001596015"/>
    </source>
</evidence>